<sequence length="348" mass="36427">MKQQKIAATAVAALVLGGLVACSGSGDSDGASGGQQDSVTVLVHDSFNVPQDLIDQFEEETGYSLTTTAPGDSGVVINQLILAKDNPTADAVYGVESFSVQKAVDAGVFAPYTSDALPASGADYTLDGAVTPVDTGDVCVNVDHAWFEDNGVAEPESFEDLAEPEYSKLLVVEDPAASSPGLAFLVGTVEALGEDSYLDYWQRLLDGGTKVASGWSDAYYSDFSGAEGNGDYPLVVSYASSPAESEGATGSLDNTCVRQVEYAGVVEGAANPEGAQAFVDFMLSDEVQSSIPENMYVYPINDEIELPAEWAEYAAAPEDPIVADPAAAAEGRDTWIKDWTAVFEESGK</sequence>
<dbReference type="GO" id="GO:0030288">
    <property type="term" value="C:outer membrane-bounded periplasmic space"/>
    <property type="evidence" value="ECO:0007669"/>
    <property type="project" value="TreeGrafter"/>
</dbReference>
<organism evidence="3 4">
    <name type="scientific">Ancrocorticia populi</name>
    <dbReference type="NCBI Taxonomy" id="2175228"/>
    <lineage>
        <taxon>Bacteria</taxon>
        <taxon>Bacillati</taxon>
        <taxon>Actinomycetota</taxon>
        <taxon>Actinomycetes</taxon>
        <taxon>Actinomycetales</taxon>
        <taxon>Actinomycetaceae</taxon>
        <taxon>Ancrocorticia</taxon>
    </lineage>
</organism>
<evidence type="ECO:0000256" key="2">
    <source>
        <dbReference type="SAM" id="SignalP"/>
    </source>
</evidence>
<feature type="signal peptide" evidence="2">
    <location>
        <begin position="1"/>
        <end position="23"/>
    </location>
</feature>
<evidence type="ECO:0000313" key="4">
    <source>
        <dbReference type="Proteomes" id="UP000245283"/>
    </source>
</evidence>
<dbReference type="GO" id="GO:0015888">
    <property type="term" value="P:thiamine transport"/>
    <property type="evidence" value="ECO:0007669"/>
    <property type="project" value="InterPro"/>
</dbReference>
<dbReference type="Gene3D" id="3.40.190.10">
    <property type="entry name" value="Periplasmic binding protein-like II"/>
    <property type="match status" value="2"/>
</dbReference>
<dbReference type="OrthoDB" id="5412681at2"/>
<evidence type="ECO:0000256" key="1">
    <source>
        <dbReference type="ARBA" id="ARBA00022729"/>
    </source>
</evidence>
<dbReference type="InterPro" id="IPR005948">
    <property type="entry name" value="ThiB-like"/>
</dbReference>
<dbReference type="EMBL" id="QETB01000004">
    <property type="protein sequence ID" value="PWF26279.1"/>
    <property type="molecule type" value="Genomic_DNA"/>
</dbReference>
<name>A0A2V1K6P1_9ACTO</name>
<dbReference type="GO" id="GO:0030976">
    <property type="term" value="F:thiamine pyrophosphate binding"/>
    <property type="evidence" value="ECO:0007669"/>
    <property type="project" value="TreeGrafter"/>
</dbReference>
<dbReference type="PANTHER" id="PTHR30006">
    <property type="entry name" value="THIAMINE-BINDING PERIPLASMIC PROTEIN-RELATED"/>
    <property type="match status" value="1"/>
</dbReference>
<dbReference type="SUPFAM" id="SSF53850">
    <property type="entry name" value="Periplasmic binding protein-like II"/>
    <property type="match status" value="1"/>
</dbReference>
<dbReference type="PANTHER" id="PTHR30006:SF2">
    <property type="entry name" value="ABC TRANSPORTER SUBSTRATE-BINDING PROTEIN"/>
    <property type="match status" value="1"/>
</dbReference>
<dbReference type="GO" id="GO:0030975">
    <property type="term" value="F:thiamine binding"/>
    <property type="evidence" value="ECO:0007669"/>
    <property type="project" value="InterPro"/>
</dbReference>
<keyword evidence="1 2" id="KW-0732">Signal</keyword>
<reference evidence="4" key="1">
    <citation type="submission" date="2018-05" db="EMBL/GenBank/DDBJ databases">
        <authorList>
            <person name="Li Y."/>
        </authorList>
    </citation>
    <scope>NUCLEOTIDE SEQUENCE [LARGE SCALE GENOMIC DNA]</scope>
    <source>
        <strain evidence="4">sk1b4</strain>
    </source>
</reference>
<proteinExistence type="predicted"/>
<dbReference type="Proteomes" id="UP000245283">
    <property type="component" value="Unassembled WGS sequence"/>
</dbReference>
<comment type="caution">
    <text evidence="3">The sequence shown here is derived from an EMBL/GenBank/DDBJ whole genome shotgun (WGS) entry which is preliminary data.</text>
</comment>
<dbReference type="PROSITE" id="PS51257">
    <property type="entry name" value="PROKAR_LIPOPROTEIN"/>
    <property type="match status" value="1"/>
</dbReference>
<keyword evidence="4" id="KW-1185">Reference proteome</keyword>
<protein>
    <submittedName>
        <fullName evidence="3">Thiamine ABC transporter substrate-binding protein</fullName>
    </submittedName>
</protein>
<dbReference type="AlphaFoldDB" id="A0A2V1K6P1"/>
<feature type="chain" id="PRO_5039100513" evidence="2">
    <location>
        <begin position="24"/>
        <end position="348"/>
    </location>
</feature>
<dbReference type="NCBIfam" id="TIGR01254">
    <property type="entry name" value="sfuA"/>
    <property type="match status" value="1"/>
</dbReference>
<accession>A0A2V1K6P1</accession>
<dbReference type="Pfam" id="PF13343">
    <property type="entry name" value="SBP_bac_6"/>
    <property type="match status" value="1"/>
</dbReference>
<gene>
    <name evidence="3" type="ORF">DD236_08770</name>
</gene>
<evidence type="ECO:0000313" key="3">
    <source>
        <dbReference type="EMBL" id="PWF26279.1"/>
    </source>
</evidence>
<dbReference type="RefSeq" id="WP_109094108.1">
    <property type="nucleotide sequence ID" value="NZ_QETB01000004.1"/>
</dbReference>